<evidence type="ECO:0000313" key="11">
    <source>
        <dbReference type="Proteomes" id="UP001234581"/>
    </source>
</evidence>
<dbReference type="InterPro" id="IPR015351">
    <property type="entry name" value="RBP-J/Cbf11/Cbf12_DNA-bd"/>
</dbReference>
<dbReference type="EMBL" id="JARTCD010000024">
    <property type="protein sequence ID" value="KAJ8658410.1"/>
    <property type="molecule type" value="Genomic_DNA"/>
</dbReference>
<feature type="domain" description="Beta-trefoil DNA-binding" evidence="9">
    <location>
        <begin position="249"/>
        <end position="392"/>
    </location>
</feature>
<evidence type="ECO:0000256" key="4">
    <source>
        <dbReference type="ARBA" id="ARBA00023125"/>
    </source>
</evidence>
<dbReference type="GeneID" id="83213174"/>
<comment type="caution">
    <text evidence="10">The sequence shown here is derived from an EMBL/GenBank/DDBJ whole genome shotgun (WGS) entry which is preliminary data.</text>
</comment>
<feature type="compositionally biased region" description="Basic and acidic residues" evidence="7">
    <location>
        <begin position="88"/>
        <end position="101"/>
    </location>
</feature>
<dbReference type="Pfam" id="PF09270">
    <property type="entry name" value="BTD"/>
    <property type="match status" value="1"/>
</dbReference>
<evidence type="ECO:0000256" key="3">
    <source>
        <dbReference type="ARBA" id="ARBA00023015"/>
    </source>
</evidence>
<name>A0AAD7V536_9FUNG</name>
<dbReference type="InterPro" id="IPR040159">
    <property type="entry name" value="CLS_fam"/>
</dbReference>
<evidence type="ECO:0000259" key="8">
    <source>
        <dbReference type="SMART" id="SM01267"/>
    </source>
</evidence>
<evidence type="ECO:0000256" key="1">
    <source>
        <dbReference type="ARBA" id="ARBA00004123"/>
    </source>
</evidence>
<evidence type="ECO:0008006" key="12">
    <source>
        <dbReference type="Google" id="ProtNLM"/>
    </source>
</evidence>
<dbReference type="SMART" id="SM01268">
    <property type="entry name" value="BTD"/>
    <property type="match status" value="1"/>
</dbReference>
<keyword evidence="5" id="KW-0804">Transcription</keyword>
<dbReference type="GO" id="GO:0000978">
    <property type="term" value="F:RNA polymerase II cis-regulatory region sequence-specific DNA binding"/>
    <property type="evidence" value="ECO:0007669"/>
    <property type="project" value="InterPro"/>
</dbReference>
<dbReference type="Gene3D" id="2.80.10.50">
    <property type="match status" value="1"/>
</dbReference>
<dbReference type="InterPro" id="IPR008967">
    <property type="entry name" value="p53-like_TF_DNA-bd_sf"/>
</dbReference>
<keyword evidence="11" id="KW-1185">Reference proteome</keyword>
<accession>A0AAD7V536</accession>
<keyword evidence="4" id="KW-0238">DNA-binding</keyword>
<dbReference type="PANTHER" id="PTHR10665">
    <property type="entry name" value="RECOMBINING BINDING PROTEIN SUPPRESSOR OF HAIRLESS"/>
    <property type="match status" value="1"/>
</dbReference>
<dbReference type="SMART" id="SM01267">
    <property type="entry name" value="LAG1_DNAbind"/>
    <property type="match status" value="1"/>
</dbReference>
<feature type="domain" description="RBP-J/Cbf11/Cbf12 DNA binding" evidence="8">
    <location>
        <begin position="127"/>
        <end position="248"/>
    </location>
</feature>
<protein>
    <recommendedName>
        <fullName evidence="12">Beta-trefoil</fullName>
    </recommendedName>
</protein>
<evidence type="ECO:0000256" key="6">
    <source>
        <dbReference type="ARBA" id="ARBA00023242"/>
    </source>
</evidence>
<keyword evidence="6" id="KW-0539">Nucleus</keyword>
<dbReference type="RefSeq" id="XP_058343323.1">
    <property type="nucleotide sequence ID" value="XM_058485800.1"/>
</dbReference>
<dbReference type="Pfam" id="PF09271">
    <property type="entry name" value="LAG1-DNAbind"/>
    <property type="match status" value="2"/>
</dbReference>
<dbReference type="Proteomes" id="UP001234581">
    <property type="component" value="Unassembled WGS sequence"/>
</dbReference>
<reference evidence="10 11" key="1">
    <citation type="submission" date="2023-03" db="EMBL/GenBank/DDBJ databases">
        <title>Genome sequence of Lichtheimia ornata CBS 291.66.</title>
        <authorList>
            <person name="Mohabir J.T."/>
            <person name="Shea T.P."/>
            <person name="Kurbessoian T."/>
            <person name="Berby B."/>
            <person name="Fontaine J."/>
            <person name="Livny J."/>
            <person name="Gnirke A."/>
            <person name="Stajich J.E."/>
            <person name="Cuomo C.A."/>
        </authorList>
    </citation>
    <scope>NUCLEOTIDE SEQUENCE [LARGE SCALE GENOMIC DNA]</scope>
    <source>
        <strain evidence="10">CBS 291.66</strain>
    </source>
</reference>
<dbReference type="InterPro" id="IPR036358">
    <property type="entry name" value="BTD_sf"/>
</dbReference>
<dbReference type="AlphaFoldDB" id="A0AAD7V536"/>
<dbReference type="InterPro" id="IPR037095">
    <property type="entry name" value="RBP-J/Cbf11_DNA-bd_sf"/>
</dbReference>
<evidence type="ECO:0000256" key="7">
    <source>
        <dbReference type="SAM" id="MobiDB-lite"/>
    </source>
</evidence>
<comment type="similarity">
    <text evidence="2">Belongs to the Su(H) family.</text>
</comment>
<sequence length="586" mass="64971">MNQTSPILSEQIYGSSKKLQLIKDTMSIQSLLVTNGDHDNNAKETTTHTTTHTTLVTSPKRRWPVNNNTNDDNDKNNDNNNNNHHHHHENELTGNDVERAPKMRKTTSVQPGQRGPPPIPYGQPMTTLTCLHAAVAQKSYGSEKRFLCPPPVVSVAHPRLPESHISMAIISENGERPLEQRTLLDEHLSGSFKYLHVTGTAKAKQFSLRVSLSSSHHHQPQPYATFVSNPISIISKPSKKTAKARNVSTCILANAPVSLFNRINSQTVRTKYLTSDGKRLCAKNATWSAFDIVLVRPPYAPCPMPVTYGAEIILRDTSTGIQSPPVILRKVDKGRITQAFGPVSQMQKVALQLASSVGQQQPLYLCANSAQESETVSTSSSTTSSSSSPLSWIEFLPSRIVQPDNKVELAYEEVDDSLFWTIVGIHKFEYSFYDPLSTSLSSISPFPVVSSAQYNPTSHTLDLFGQHLVHHQASLLDCWLGPHGPLPAKLVNSQAEQPGSARQSTHITIDLPTTQDLLQYHYKDQVPRQQHLAMMTRAEDGVQHLELPLLLVRQDTHVVYHSGKALTLHSDARRCSVMITNWSVSK</sequence>
<evidence type="ECO:0000313" key="10">
    <source>
        <dbReference type="EMBL" id="KAJ8658410.1"/>
    </source>
</evidence>
<comment type="subcellular location">
    <subcellularLocation>
        <location evidence="1">Nucleus</location>
    </subcellularLocation>
</comment>
<dbReference type="GO" id="GO:0005634">
    <property type="term" value="C:nucleus"/>
    <property type="evidence" value="ECO:0007669"/>
    <property type="project" value="UniProtKB-SubCell"/>
</dbReference>
<dbReference type="SUPFAM" id="SSF49417">
    <property type="entry name" value="p53-like transcription factors"/>
    <property type="match status" value="1"/>
</dbReference>
<evidence type="ECO:0000256" key="2">
    <source>
        <dbReference type="ARBA" id="ARBA00009704"/>
    </source>
</evidence>
<proteinExistence type="inferred from homology"/>
<keyword evidence="3" id="KW-0805">Transcription regulation</keyword>
<dbReference type="Gene3D" id="2.60.40.1450">
    <property type="entry name" value="LAG1, DNA binding domain"/>
    <property type="match status" value="1"/>
</dbReference>
<dbReference type="SUPFAM" id="SSF110217">
    <property type="entry name" value="DNA-binding protein LAG-1 (CSL)"/>
    <property type="match status" value="1"/>
</dbReference>
<evidence type="ECO:0000259" key="9">
    <source>
        <dbReference type="SMART" id="SM01268"/>
    </source>
</evidence>
<evidence type="ECO:0000256" key="5">
    <source>
        <dbReference type="ARBA" id="ARBA00023163"/>
    </source>
</evidence>
<feature type="region of interest" description="Disordered" evidence="7">
    <location>
        <begin position="39"/>
        <end position="120"/>
    </location>
</feature>
<dbReference type="GO" id="GO:0001228">
    <property type="term" value="F:DNA-binding transcription activator activity, RNA polymerase II-specific"/>
    <property type="evidence" value="ECO:0007669"/>
    <property type="project" value="InterPro"/>
</dbReference>
<dbReference type="InterPro" id="IPR015350">
    <property type="entry name" value="Beta-trefoil_DNA-bd_dom"/>
</dbReference>
<organism evidence="10 11">
    <name type="scientific">Lichtheimia ornata</name>
    <dbReference type="NCBI Taxonomy" id="688661"/>
    <lineage>
        <taxon>Eukaryota</taxon>
        <taxon>Fungi</taxon>
        <taxon>Fungi incertae sedis</taxon>
        <taxon>Mucoromycota</taxon>
        <taxon>Mucoromycotina</taxon>
        <taxon>Mucoromycetes</taxon>
        <taxon>Mucorales</taxon>
        <taxon>Lichtheimiaceae</taxon>
        <taxon>Lichtheimia</taxon>
    </lineage>
</organism>
<gene>
    <name evidence="10" type="ORF">O0I10_005762</name>
</gene>